<proteinExistence type="predicted"/>
<accession>A0A7X0IH60</accession>
<dbReference type="GO" id="GO:0008270">
    <property type="term" value="F:zinc ion binding"/>
    <property type="evidence" value="ECO:0007669"/>
    <property type="project" value="InterPro"/>
</dbReference>
<dbReference type="Pfam" id="PF08240">
    <property type="entry name" value="ADH_N"/>
    <property type="match status" value="1"/>
</dbReference>
<dbReference type="InterPro" id="IPR050700">
    <property type="entry name" value="YIM1/Zinc_Alcohol_DH_Fams"/>
</dbReference>
<dbReference type="InterPro" id="IPR020843">
    <property type="entry name" value="ER"/>
</dbReference>
<dbReference type="InterPro" id="IPR036291">
    <property type="entry name" value="NAD(P)-bd_dom_sf"/>
</dbReference>
<keyword evidence="3" id="KW-1185">Reference proteome</keyword>
<dbReference type="GO" id="GO:0016491">
    <property type="term" value="F:oxidoreductase activity"/>
    <property type="evidence" value="ECO:0007669"/>
    <property type="project" value="InterPro"/>
</dbReference>
<dbReference type="CDD" id="cd08267">
    <property type="entry name" value="MDR1"/>
    <property type="match status" value="1"/>
</dbReference>
<dbReference type="Pfam" id="PF13602">
    <property type="entry name" value="ADH_zinc_N_2"/>
    <property type="match status" value="1"/>
</dbReference>
<comment type="caution">
    <text evidence="2">The sequence shown here is derived from an EMBL/GenBank/DDBJ whole genome shotgun (WGS) entry which is preliminary data.</text>
</comment>
<feature type="domain" description="Enoyl reductase (ER)" evidence="1">
    <location>
        <begin position="10"/>
        <end position="325"/>
    </location>
</feature>
<organism evidence="2 3">
    <name type="scientific">Sphaerisporangium rubeum</name>
    <dbReference type="NCBI Taxonomy" id="321317"/>
    <lineage>
        <taxon>Bacteria</taxon>
        <taxon>Bacillati</taxon>
        <taxon>Actinomycetota</taxon>
        <taxon>Actinomycetes</taxon>
        <taxon>Streptosporangiales</taxon>
        <taxon>Streptosporangiaceae</taxon>
        <taxon>Sphaerisporangium</taxon>
    </lineage>
</organism>
<dbReference type="InterPro" id="IPR013154">
    <property type="entry name" value="ADH-like_N"/>
</dbReference>
<evidence type="ECO:0000313" key="2">
    <source>
        <dbReference type="EMBL" id="MBB6473878.1"/>
    </source>
</evidence>
<dbReference type="Gene3D" id="3.40.50.720">
    <property type="entry name" value="NAD(P)-binding Rossmann-like Domain"/>
    <property type="match status" value="1"/>
</dbReference>
<dbReference type="InterPro" id="IPR011032">
    <property type="entry name" value="GroES-like_sf"/>
</dbReference>
<dbReference type="SUPFAM" id="SSF51735">
    <property type="entry name" value="NAD(P)-binding Rossmann-fold domains"/>
    <property type="match status" value="1"/>
</dbReference>
<dbReference type="EMBL" id="JACHIU010000001">
    <property type="protein sequence ID" value="MBB6473878.1"/>
    <property type="molecule type" value="Genomic_DNA"/>
</dbReference>
<gene>
    <name evidence="2" type="ORF">BJ992_003309</name>
</gene>
<dbReference type="SMART" id="SM00829">
    <property type="entry name" value="PKS_ER"/>
    <property type="match status" value="1"/>
</dbReference>
<dbReference type="PANTHER" id="PTHR11695:SF648">
    <property type="entry name" value="ZINC-BINDING OXIDOREDUCTASE"/>
    <property type="match status" value="1"/>
</dbReference>
<evidence type="ECO:0000259" key="1">
    <source>
        <dbReference type="SMART" id="SM00829"/>
    </source>
</evidence>
<name>A0A7X0IH60_9ACTN</name>
<dbReference type="RefSeq" id="WP_184981916.1">
    <property type="nucleotide sequence ID" value="NZ_BAAALO010000090.1"/>
</dbReference>
<dbReference type="PANTHER" id="PTHR11695">
    <property type="entry name" value="ALCOHOL DEHYDROGENASE RELATED"/>
    <property type="match status" value="1"/>
</dbReference>
<protein>
    <submittedName>
        <fullName evidence="2">NADPH:quinone reductase-like Zn-dependent oxidoreductase</fullName>
    </submittedName>
</protein>
<evidence type="ECO:0000313" key="3">
    <source>
        <dbReference type="Proteomes" id="UP000555564"/>
    </source>
</evidence>
<dbReference type="Gene3D" id="3.90.180.10">
    <property type="entry name" value="Medium-chain alcohol dehydrogenases, catalytic domain"/>
    <property type="match status" value="1"/>
</dbReference>
<dbReference type="SUPFAM" id="SSF50129">
    <property type="entry name" value="GroES-like"/>
    <property type="match status" value="1"/>
</dbReference>
<sequence>MKAFVLPSFGSPDKLTLTDVPVPVPGDSQVLVRVHATSVNPYDWHHMRGEPYVARLMGGFPLRRPKFAVLGADVAGVVEAIGKDVTGFSPGDEVYALAESGGFGEYACVEASELAHKPENLSFEQAASVPLAGGTALLAVRDVGRVRPGHKVLVNGASGGVGTFAVQLARAMGAEVTGVCGPRNVDLVRSIGADHVIDYTEQDFTQAGRRYDVVIGIAGNRMLPSCRRALTPDGTYVIVGGDGGRWLQPVGYTFFSLALGALVSQRVGLVEVIGCPTTKANLDTLTDYVTDGRVTPVIDRVYPFEEIPDAVRYVEQGHVPGKVVVKI</sequence>
<reference evidence="2 3" key="1">
    <citation type="submission" date="2020-08" db="EMBL/GenBank/DDBJ databases">
        <title>Sequencing the genomes of 1000 actinobacteria strains.</title>
        <authorList>
            <person name="Klenk H.-P."/>
        </authorList>
    </citation>
    <scope>NUCLEOTIDE SEQUENCE [LARGE SCALE GENOMIC DNA]</scope>
    <source>
        <strain evidence="2 3">DSM 44936</strain>
    </source>
</reference>
<dbReference type="InterPro" id="IPR002364">
    <property type="entry name" value="Quin_OxRdtase/zeta-crystal_CS"/>
</dbReference>
<dbReference type="AlphaFoldDB" id="A0A7X0IH60"/>
<dbReference type="PROSITE" id="PS01162">
    <property type="entry name" value="QOR_ZETA_CRYSTAL"/>
    <property type="match status" value="1"/>
</dbReference>
<dbReference type="Proteomes" id="UP000555564">
    <property type="component" value="Unassembled WGS sequence"/>
</dbReference>